<dbReference type="Proteomes" id="UP000494330">
    <property type="component" value="Unassembled WGS sequence"/>
</dbReference>
<proteinExistence type="predicted"/>
<gene>
    <name evidence="2" type="ORF">BPA30113_01246</name>
</gene>
<dbReference type="EMBL" id="CABVQD010000002">
    <property type="protein sequence ID" value="VWB31951.1"/>
    <property type="molecule type" value="Genomic_DNA"/>
</dbReference>
<dbReference type="Gene3D" id="3.10.129.10">
    <property type="entry name" value="Hotdog Thioesterase"/>
    <property type="match status" value="1"/>
</dbReference>
<dbReference type="InterPro" id="IPR039569">
    <property type="entry name" value="FAS1-like_DH_region"/>
</dbReference>
<name>A0A6J5EA59_9BURK</name>
<protein>
    <recommendedName>
        <fullName evidence="1">FAS1-like dehydratase domain-containing protein</fullName>
    </recommendedName>
</protein>
<evidence type="ECO:0000313" key="2">
    <source>
        <dbReference type="EMBL" id="VWB31951.1"/>
    </source>
</evidence>
<accession>A0A6J5EA59</accession>
<reference evidence="2 3" key="1">
    <citation type="submission" date="2019-09" db="EMBL/GenBank/DDBJ databases">
        <authorList>
            <person name="Depoorter E."/>
        </authorList>
    </citation>
    <scope>NUCLEOTIDE SEQUENCE [LARGE SCALE GENOMIC DNA]</scope>
    <source>
        <strain evidence="2">LMG 30113</strain>
    </source>
</reference>
<dbReference type="SUPFAM" id="SSF54637">
    <property type="entry name" value="Thioesterase/thiol ester dehydrase-isomerase"/>
    <property type="match status" value="1"/>
</dbReference>
<keyword evidence="3" id="KW-1185">Reference proteome</keyword>
<evidence type="ECO:0000259" key="1">
    <source>
        <dbReference type="Pfam" id="PF13452"/>
    </source>
</evidence>
<dbReference type="Pfam" id="PF13452">
    <property type="entry name" value="FAS1_DH_region"/>
    <property type="match status" value="1"/>
</dbReference>
<organism evidence="2 3">
    <name type="scientific">Burkholderia paludis</name>
    <dbReference type="NCBI Taxonomy" id="1506587"/>
    <lineage>
        <taxon>Bacteria</taxon>
        <taxon>Pseudomonadati</taxon>
        <taxon>Pseudomonadota</taxon>
        <taxon>Betaproteobacteria</taxon>
        <taxon>Burkholderiales</taxon>
        <taxon>Burkholderiaceae</taxon>
        <taxon>Burkholderia</taxon>
        <taxon>Burkholderia cepacia complex</taxon>
    </lineage>
</organism>
<sequence length="191" mass="21568">MPLVTDAWKADWQPMVAAVGRNFDDRPIVFAADRIEYSAVRRWLEPLEFDCALHYDRDVARRHGHEDVVVPVAALPTFALEPMWRPGDVLFDSDARDAQPSRSAVSGIRCGLEPPTTGFFATDLDIDYLLPVTVGDRLAKHGAWLVACEPKETRVGRGAFITWQSQLVNERLDVVARIRTTFFRYNPSPES</sequence>
<dbReference type="RefSeq" id="WP_200880659.1">
    <property type="nucleotide sequence ID" value="NZ_CABVQD010000002.1"/>
</dbReference>
<feature type="domain" description="FAS1-like dehydratase" evidence="1">
    <location>
        <begin position="32"/>
        <end position="176"/>
    </location>
</feature>
<dbReference type="AlphaFoldDB" id="A0A6J5EA59"/>
<dbReference type="InterPro" id="IPR029069">
    <property type="entry name" value="HotDog_dom_sf"/>
</dbReference>
<evidence type="ECO:0000313" key="3">
    <source>
        <dbReference type="Proteomes" id="UP000494330"/>
    </source>
</evidence>